<gene>
    <name evidence="4" type="ORF">DFO73_101568</name>
</gene>
<comment type="caution">
    <text evidence="4">The sequence shown here is derived from an EMBL/GenBank/DDBJ whole genome shotgun (WGS) entry which is preliminary data.</text>
</comment>
<protein>
    <submittedName>
        <fullName evidence="4">Chemotaxis protein MotB</fullName>
    </submittedName>
</protein>
<feature type="transmembrane region" description="Helical" evidence="2">
    <location>
        <begin position="12"/>
        <end position="35"/>
    </location>
</feature>
<evidence type="ECO:0000256" key="1">
    <source>
        <dbReference type="PROSITE-ProRule" id="PRU00473"/>
    </source>
</evidence>
<dbReference type="RefSeq" id="WP_110063250.1">
    <property type="nucleotide sequence ID" value="NZ_QGTW01000001.1"/>
</dbReference>
<dbReference type="Proteomes" id="UP000247150">
    <property type="component" value="Unassembled WGS sequence"/>
</dbReference>
<accession>A0A2V3AAM0</accession>
<dbReference type="PROSITE" id="PS51123">
    <property type="entry name" value="OMPA_2"/>
    <property type="match status" value="1"/>
</dbReference>
<dbReference type="InterPro" id="IPR036737">
    <property type="entry name" value="OmpA-like_sf"/>
</dbReference>
<dbReference type="InterPro" id="IPR050330">
    <property type="entry name" value="Bact_OuterMem_StrucFunc"/>
</dbReference>
<name>A0A2V3AAM0_9BACI</name>
<evidence type="ECO:0000313" key="4">
    <source>
        <dbReference type="EMBL" id="PWW32304.1"/>
    </source>
</evidence>
<dbReference type="PANTHER" id="PTHR30329">
    <property type="entry name" value="STATOR ELEMENT OF FLAGELLAR MOTOR COMPLEX"/>
    <property type="match status" value="1"/>
</dbReference>
<evidence type="ECO:0000256" key="2">
    <source>
        <dbReference type="SAM" id="Phobius"/>
    </source>
</evidence>
<dbReference type="InterPro" id="IPR006665">
    <property type="entry name" value="OmpA-like"/>
</dbReference>
<reference evidence="4 5" key="1">
    <citation type="submission" date="2018-05" db="EMBL/GenBank/DDBJ databases">
        <title>Freshwater and sediment microbial communities from various areas in North America, analyzing microbe dynamics in response to fracking.</title>
        <authorList>
            <person name="Lamendella R."/>
        </authorList>
    </citation>
    <scope>NUCLEOTIDE SEQUENCE [LARGE SCALE GENOMIC DNA]</scope>
    <source>
        <strain evidence="4 5">15_TX</strain>
    </source>
</reference>
<sequence length="223" mass="25974">MKYRKREEVNYWMSYADLMSAMLMVFALLLTLVILDYKELLEKKEKEIEQVVSVKTEIIKALTEQFKESNMAIEIDQQTGAIRFPGSVLFSSNSSEIAPQGKEFLDAFIPKYLDILLQEKFRDEISSVIIEGHTDNKGSYIYNMRLSQDRAFSVLDYIYSEDSPDFPVKKLSQKYITANGRSFNQPLNNEKGEYDPDKSRRVEFLFRLKDDEAIKAVQELVQE</sequence>
<keyword evidence="1 2" id="KW-0472">Membrane</keyword>
<keyword evidence="2" id="KW-0812">Transmembrane</keyword>
<dbReference type="CDD" id="cd07185">
    <property type="entry name" value="OmpA_C-like"/>
    <property type="match status" value="1"/>
</dbReference>
<dbReference type="EMBL" id="QGTW01000001">
    <property type="protein sequence ID" value="PWW32304.1"/>
    <property type="molecule type" value="Genomic_DNA"/>
</dbReference>
<keyword evidence="2" id="KW-1133">Transmembrane helix</keyword>
<feature type="domain" description="OmpA-like" evidence="3">
    <location>
        <begin position="77"/>
        <end position="210"/>
    </location>
</feature>
<dbReference type="SUPFAM" id="SSF103088">
    <property type="entry name" value="OmpA-like"/>
    <property type="match status" value="1"/>
</dbReference>
<evidence type="ECO:0000259" key="3">
    <source>
        <dbReference type="PROSITE" id="PS51123"/>
    </source>
</evidence>
<dbReference type="OrthoDB" id="9805566at2"/>
<dbReference type="GO" id="GO:0016020">
    <property type="term" value="C:membrane"/>
    <property type="evidence" value="ECO:0007669"/>
    <property type="project" value="UniProtKB-UniRule"/>
</dbReference>
<dbReference type="AlphaFoldDB" id="A0A2V3AAM0"/>
<organism evidence="4 5">
    <name type="scientific">Cytobacillus oceanisediminis</name>
    <dbReference type="NCBI Taxonomy" id="665099"/>
    <lineage>
        <taxon>Bacteria</taxon>
        <taxon>Bacillati</taxon>
        <taxon>Bacillota</taxon>
        <taxon>Bacilli</taxon>
        <taxon>Bacillales</taxon>
        <taxon>Bacillaceae</taxon>
        <taxon>Cytobacillus</taxon>
    </lineage>
</organism>
<evidence type="ECO:0000313" key="5">
    <source>
        <dbReference type="Proteomes" id="UP000247150"/>
    </source>
</evidence>
<dbReference type="Gene3D" id="3.30.1330.60">
    <property type="entry name" value="OmpA-like domain"/>
    <property type="match status" value="1"/>
</dbReference>
<dbReference type="Pfam" id="PF00691">
    <property type="entry name" value="OmpA"/>
    <property type="match status" value="1"/>
</dbReference>
<dbReference type="PANTHER" id="PTHR30329:SF21">
    <property type="entry name" value="LIPOPROTEIN YIAD-RELATED"/>
    <property type="match status" value="1"/>
</dbReference>
<proteinExistence type="predicted"/>